<sequence>MAPERVAAICDACTLYPFHQRNILVQASVDGLYEARWTDEIHDEWTRNLLANAPAIPPGRLQIARQLMETVLPGARVANFHHHIDKLSLPDPGDRHVLAAAIEAKASLILTWNLRDFPATTLKRHGLMRQTPDAFLTGLYGQAPQLVVASLANARRNLSKSGVSAQGFLDLLKNQKLFRLEKHLQGHLDDL</sequence>
<dbReference type="RefSeq" id="WP_147851065.1">
    <property type="nucleotide sequence ID" value="NZ_VDUZ01000050.1"/>
</dbReference>
<reference evidence="3 4" key="1">
    <citation type="submission" date="2019-06" db="EMBL/GenBank/DDBJ databases">
        <title>New taxonomy in bacterial strain CC-CFT640, isolated from vineyard.</title>
        <authorList>
            <person name="Lin S.-Y."/>
            <person name="Tsai C.-F."/>
            <person name="Young C.-C."/>
        </authorList>
    </citation>
    <scope>NUCLEOTIDE SEQUENCE [LARGE SCALE GENOMIC DNA]</scope>
    <source>
        <strain evidence="3 4">CC-CFT640</strain>
    </source>
</reference>
<evidence type="ECO:0000313" key="4">
    <source>
        <dbReference type="Proteomes" id="UP000321638"/>
    </source>
</evidence>
<dbReference type="InterPro" id="IPR002716">
    <property type="entry name" value="PIN_dom"/>
</dbReference>
<protein>
    <submittedName>
        <fullName evidence="3">PIN domain-containing protein</fullName>
    </submittedName>
</protein>
<feature type="domain" description="VapC50 C-terminal" evidence="2">
    <location>
        <begin position="132"/>
        <end position="179"/>
    </location>
</feature>
<evidence type="ECO:0000259" key="2">
    <source>
        <dbReference type="Pfam" id="PF26343"/>
    </source>
</evidence>
<evidence type="ECO:0000313" key="3">
    <source>
        <dbReference type="EMBL" id="TXL70958.1"/>
    </source>
</evidence>
<name>A0A5C8PC53_9HYPH</name>
<dbReference type="OrthoDB" id="211933at2"/>
<keyword evidence="4" id="KW-1185">Reference proteome</keyword>
<proteinExistence type="predicted"/>
<dbReference type="EMBL" id="VDUZ01000050">
    <property type="protein sequence ID" value="TXL70958.1"/>
    <property type="molecule type" value="Genomic_DNA"/>
</dbReference>
<evidence type="ECO:0000259" key="1">
    <source>
        <dbReference type="Pfam" id="PF13470"/>
    </source>
</evidence>
<comment type="caution">
    <text evidence="3">The sequence shown here is derived from an EMBL/GenBank/DDBJ whole genome shotgun (WGS) entry which is preliminary data.</text>
</comment>
<dbReference type="AlphaFoldDB" id="A0A5C8PC53"/>
<accession>A0A5C8PC53</accession>
<gene>
    <name evidence="3" type="ORF">FHP25_31945</name>
</gene>
<dbReference type="Pfam" id="PF26343">
    <property type="entry name" value="VapC50_C"/>
    <property type="match status" value="1"/>
</dbReference>
<dbReference type="Pfam" id="PF13470">
    <property type="entry name" value="PIN_3"/>
    <property type="match status" value="1"/>
</dbReference>
<feature type="domain" description="PIN" evidence="1">
    <location>
        <begin position="16"/>
        <end position="114"/>
    </location>
</feature>
<dbReference type="InterPro" id="IPR058652">
    <property type="entry name" value="VapC50_C"/>
</dbReference>
<organism evidence="3 4">
    <name type="scientific">Vineibacter terrae</name>
    <dbReference type="NCBI Taxonomy" id="2586908"/>
    <lineage>
        <taxon>Bacteria</taxon>
        <taxon>Pseudomonadati</taxon>
        <taxon>Pseudomonadota</taxon>
        <taxon>Alphaproteobacteria</taxon>
        <taxon>Hyphomicrobiales</taxon>
        <taxon>Vineibacter</taxon>
    </lineage>
</organism>
<dbReference type="Proteomes" id="UP000321638">
    <property type="component" value="Unassembled WGS sequence"/>
</dbReference>